<protein>
    <submittedName>
        <fullName evidence="1">Uncharacterized protein</fullName>
    </submittedName>
</protein>
<dbReference type="Proteomes" id="UP001565220">
    <property type="component" value="Unassembled WGS sequence"/>
</dbReference>
<reference evidence="1 2" key="1">
    <citation type="submission" date="2024-08" db="EMBL/GenBank/DDBJ databases">
        <title>Clostridium lapicellarii sp. nov., and Clostridium renhuaiense sp. nov., two species isolated from the mud in a fermentation cellar used for producing sauce-flavour Chinese liquors.</title>
        <authorList>
            <person name="Yang F."/>
            <person name="Wang H."/>
            <person name="Chen L.Q."/>
            <person name="Zhou N."/>
            <person name="Lu J.J."/>
            <person name="Pu X.X."/>
            <person name="Wan B."/>
            <person name="Wang L."/>
            <person name="Liu S.J."/>
        </authorList>
    </citation>
    <scope>NUCLEOTIDE SEQUENCE [LARGE SCALE GENOMIC DNA]</scope>
    <source>
        <strain evidence="1 2">MT-113</strain>
    </source>
</reference>
<name>A0ABV4DY37_9CLOT</name>
<accession>A0ABV4DY37</accession>
<comment type="caution">
    <text evidence="1">The sequence shown here is derived from an EMBL/GenBank/DDBJ whole genome shotgun (WGS) entry which is preliminary data.</text>
</comment>
<dbReference type="EMBL" id="JBGFFE010000007">
    <property type="protein sequence ID" value="MEY8763400.1"/>
    <property type="molecule type" value="Genomic_DNA"/>
</dbReference>
<evidence type="ECO:0000313" key="2">
    <source>
        <dbReference type="Proteomes" id="UP001565220"/>
    </source>
</evidence>
<gene>
    <name evidence="1" type="ORF">AB8S09_07060</name>
</gene>
<evidence type="ECO:0000313" key="1">
    <source>
        <dbReference type="EMBL" id="MEY8763400.1"/>
    </source>
</evidence>
<keyword evidence="2" id="KW-1185">Reference proteome</keyword>
<organism evidence="1 2">
    <name type="scientific">Clostridium lapidicellarium</name>
    <dbReference type="NCBI Taxonomy" id="3240931"/>
    <lineage>
        <taxon>Bacteria</taxon>
        <taxon>Bacillati</taxon>
        <taxon>Bacillota</taxon>
        <taxon>Clostridia</taxon>
        <taxon>Eubacteriales</taxon>
        <taxon>Clostridiaceae</taxon>
        <taxon>Clostridium</taxon>
    </lineage>
</organism>
<sequence length="177" mass="19913">MGLRKWDKRKIAKLRKYWLCKTNTEIGEMLGISSQAVSKKGHGLGLPDKRKMSRDASGVWKDVEYEKGNGILAEIEHYGSGLNTIKEAQGREATANIQKIKNNFKLGDALELMDYESAGSTYSMRDMERSIPIKKCGEIVGITDCQLVVQREKYKECFKFVDILSGKTVVEGLNVCQ</sequence>
<dbReference type="RefSeq" id="WP_369868801.1">
    <property type="nucleotide sequence ID" value="NZ_JBGFFE010000007.1"/>
</dbReference>
<proteinExistence type="predicted"/>